<dbReference type="EMBL" id="JAUESC010000380">
    <property type="protein sequence ID" value="KAK0593031.1"/>
    <property type="molecule type" value="Genomic_DNA"/>
</dbReference>
<gene>
    <name evidence="1" type="ORF">LWI29_029548</name>
</gene>
<reference evidence="1" key="1">
    <citation type="journal article" date="2022" name="Plant J.">
        <title>Strategies of tolerance reflected in two North American maple genomes.</title>
        <authorList>
            <person name="McEvoy S.L."/>
            <person name="Sezen U.U."/>
            <person name="Trouern-Trend A."/>
            <person name="McMahon S.M."/>
            <person name="Schaberg P.G."/>
            <person name="Yang J."/>
            <person name="Wegrzyn J.L."/>
            <person name="Swenson N.G."/>
        </authorList>
    </citation>
    <scope>NUCLEOTIDE SEQUENCE</scope>
    <source>
        <strain evidence="1">NS2018</strain>
    </source>
</reference>
<reference evidence="1" key="2">
    <citation type="submission" date="2023-06" db="EMBL/GenBank/DDBJ databases">
        <authorList>
            <person name="Swenson N.G."/>
            <person name="Wegrzyn J.L."/>
            <person name="Mcevoy S.L."/>
        </authorList>
    </citation>
    <scope>NUCLEOTIDE SEQUENCE</scope>
    <source>
        <strain evidence="1">NS2018</strain>
        <tissue evidence="1">Leaf</tissue>
    </source>
</reference>
<sequence length="250" mass="28943">MATTQISKKRKFVAELNEVLTRELAEDGYSGVEMDIRGEPYGLLAAHPMVPLVSLHHVEYLDSLYPSRNQIDSLKILMNAYQVDPNRILQQSICYDTKRKWSLSISWGYTIQIYPLLLSANNLTMLLQTFKTWWSWSDRPFVFNTRHVSNNLCQHPIVYFLDQAKKVGRIGTRTIYSQFGPKFGKVCYRPEYIKAMAVKKIVVSSLKMDLEYWHKATQRQCCEIMDGGSIKDGTMKIRVRKCRATDIMAV</sequence>
<dbReference type="InterPro" id="IPR006740">
    <property type="entry name" value="DUF604"/>
</dbReference>
<proteinExistence type="predicted"/>
<organism evidence="1 2">
    <name type="scientific">Acer saccharum</name>
    <name type="common">Sugar maple</name>
    <dbReference type="NCBI Taxonomy" id="4024"/>
    <lineage>
        <taxon>Eukaryota</taxon>
        <taxon>Viridiplantae</taxon>
        <taxon>Streptophyta</taxon>
        <taxon>Embryophyta</taxon>
        <taxon>Tracheophyta</taxon>
        <taxon>Spermatophyta</taxon>
        <taxon>Magnoliopsida</taxon>
        <taxon>eudicotyledons</taxon>
        <taxon>Gunneridae</taxon>
        <taxon>Pentapetalae</taxon>
        <taxon>rosids</taxon>
        <taxon>malvids</taxon>
        <taxon>Sapindales</taxon>
        <taxon>Sapindaceae</taxon>
        <taxon>Hippocastanoideae</taxon>
        <taxon>Acereae</taxon>
        <taxon>Acer</taxon>
    </lineage>
</organism>
<dbReference type="Gene3D" id="3.30.300.20">
    <property type="match status" value="1"/>
</dbReference>
<dbReference type="Pfam" id="PF04646">
    <property type="entry name" value="DUF604"/>
    <property type="match status" value="1"/>
</dbReference>
<dbReference type="AlphaFoldDB" id="A0AA39SHK4"/>
<dbReference type="PANTHER" id="PTHR10811">
    <property type="entry name" value="FRINGE-RELATED"/>
    <property type="match status" value="1"/>
</dbReference>
<accession>A0AA39SHK4</accession>
<dbReference type="Proteomes" id="UP001168877">
    <property type="component" value="Unassembled WGS sequence"/>
</dbReference>
<evidence type="ECO:0000313" key="1">
    <source>
        <dbReference type="EMBL" id="KAK0593031.1"/>
    </source>
</evidence>
<dbReference type="InterPro" id="IPR015946">
    <property type="entry name" value="KH_dom-like_a/b"/>
</dbReference>
<evidence type="ECO:0000313" key="2">
    <source>
        <dbReference type="Proteomes" id="UP001168877"/>
    </source>
</evidence>
<protein>
    <submittedName>
        <fullName evidence="1">Uncharacterized protein</fullName>
    </submittedName>
</protein>
<name>A0AA39SHK4_ACESA</name>
<comment type="caution">
    <text evidence="1">The sequence shown here is derived from an EMBL/GenBank/DDBJ whole genome shotgun (WGS) entry which is preliminary data.</text>
</comment>
<keyword evidence="2" id="KW-1185">Reference proteome</keyword>